<evidence type="ECO:0000259" key="5">
    <source>
        <dbReference type="PROSITE" id="PS50977"/>
    </source>
</evidence>
<dbReference type="Pfam" id="PF00440">
    <property type="entry name" value="TetR_N"/>
    <property type="match status" value="1"/>
</dbReference>
<dbReference type="Proteomes" id="UP000466523">
    <property type="component" value="Unassembled WGS sequence"/>
</dbReference>
<name>A0A7K3LH99_9MYCO</name>
<dbReference type="InterPro" id="IPR009057">
    <property type="entry name" value="Homeodomain-like_sf"/>
</dbReference>
<feature type="domain" description="HTH tetR-type" evidence="5">
    <location>
        <begin position="11"/>
        <end position="71"/>
    </location>
</feature>
<dbReference type="AlphaFoldDB" id="A0A7K3LH99"/>
<dbReference type="PANTHER" id="PTHR30055:SF234">
    <property type="entry name" value="HTH-TYPE TRANSCRIPTIONAL REGULATOR BETI"/>
    <property type="match status" value="1"/>
</dbReference>
<evidence type="ECO:0000256" key="3">
    <source>
        <dbReference type="ARBA" id="ARBA00023163"/>
    </source>
</evidence>
<dbReference type="SUPFAM" id="SSF46689">
    <property type="entry name" value="Homeodomain-like"/>
    <property type="match status" value="1"/>
</dbReference>
<dbReference type="EMBL" id="JAACYR010000118">
    <property type="protein sequence ID" value="NDJ91728.1"/>
    <property type="molecule type" value="Genomic_DNA"/>
</dbReference>
<evidence type="ECO:0000256" key="1">
    <source>
        <dbReference type="ARBA" id="ARBA00023015"/>
    </source>
</evidence>
<organism evidence="6 7">
    <name type="scientific">Mycolicibacter kumamotonensis</name>
    <dbReference type="NCBI Taxonomy" id="354243"/>
    <lineage>
        <taxon>Bacteria</taxon>
        <taxon>Bacillati</taxon>
        <taxon>Actinomycetota</taxon>
        <taxon>Actinomycetes</taxon>
        <taxon>Mycobacteriales</taxon>
        <taxon>Mycobacteriaceae</taxon>
        <taxon>Mycolicibacter</taxon>
    </lineage>
</organism>
<dbReference type="InterPro" id="IPR001647">
    <property type="entry name" value="HTH_TetR"/>
</dbReference>
<accession>A0A7K3LH99</accession>
<evidence type="ECO:0000313" key="6">
    <source>
        <dbReference type="EMBL" id="NDJ91728.1"/>
    </source>
</evidence>
<dbReference type="InterPro" id="IPR050109">
    <property type="entry name" value="HTH-type_TetR-like_transc_reg"/>
</dbReference>
<comment type="caution">
    <text evidence="6">The sequence shown here is derived from an EMBL/GenBank/DDBJ whole genome shotgun (WGS) entry which is preliminary data.</text>
</comment>
<keyword evidence="1" id="KW-0805">Transcription regulation</keyword>
<reference evidence="6 7" key="1">
    <citation type="submission" date="2020-01" db="EMBL/GenBank/DDBJ databases">
        <authorList>
            <person name="Sanchez-Estrada R."/>
            <person name="Gonzalez-Y-Merchand J.A."/>
            <person name="Rivera-Gutierrez S."/>
        </authorList>
    </citation>
    <scope>NUCLEOTIDE SEQUENCE [LARGE SCALE GENOMIC DNA]</scope>
    <source>
        <strain evidence="6 7">CST 7247</strain>
    </source>
</reference>
<dbReference type="PROSITE" id="PS50977">
    <property type="entry name" value="HTH_TETR_2"/>
    <property type="match status" value="1"/>
</dbReference>
<sequence>MKNATRAEQRAATRRALVAAAVEQLRTDGVAAVTTRRVAGAAKVSQSTVMYHFPTRDDLVTAAVAQLAFELADQARTHFEETTATATLDLRGFLDLLWREFTTPQALSVAHLWAACWTDPQVAETVKSLEQHIFRLSVAAAETLPAPAPGFDPAAYMDTVVVLIRGLVISIPVWGLDFIGAHWEVSKANLLRAAGVSVTD</sequence>
<evidence type="ECO:0000256" key="2">
    <source>
        <dbReference type="ARBA" id="ARBA00023125"/>
    </source>
</evidence>
<dbReference type="GO" id="GO:0000976">
    <property type="term" value="F:transcription cis-regulatory region binding"/>
    <property type="evidence" value="ECO:0007669"/>
    <property type="project" value="TreeGrafter"/>
</dbReference>
<feature type="DNA-binding region" description="H-T-H motif" evidence="4">
    <location>
        <begin position="34"/>
        <end position="53"/>
    </location>
</feature>
<dbReference type="PANTHER" id="PTHR30055">
    <property type="entry name" value="HTH-TYPE TRANSCRIPTIONAL REGULATOR RUTR"/>
    <property type="match status" value="1"/>
</dbReference>
<dbReference type="GO" id="GO:0003700">
    <property type="term" value="F:DNA-binding transcription factor activity"/>
    <property type="evidence" value="ECO:0007669"/>
    <property type="project" value="TreeGrafter"/>
</dbReference>
<dbReference type="Gene3D" id="1.10.357.10">
    <property type="entry name" value="Tetracycline Repressor, domain 2"/>
    <property type="match status" value="1"/>
</dbReference>
<protein>
    <submittedName>
        <fullName evidence="6">TetR/AcrR family transcriptional regulator</fullName>
    </submittedName>
</protein>
<proteinExistence type="predicted"/>
<dbReference type="RefSeq" id="WP_162113208.1">
    <property type="nucleotide sequence ID" value="NZ_JAACYR010000118.1"/>
</dbReference>
<evidence type="ECO:0000256" key="4">
    <source>
        <dbReference type="PROSITE-ProRule" id="PRU00335"/>
    </source>
</evidence>
<evidence type="ECO:0000313" key="7">
    <source>
        <dbReference type="Proteomes" id="UP000466523"/>
    </source>
</evidence>
<gene>
    <name evidence="6" type="ORF">GWR20_21725</name>
</gene>
<keyword evidence="3" id="KW-0804">Transcription</keyword>
<keyword evidence="2 4" id="KW-0238">DNA-binding</keyword>